<name>A0A2R6QHJ2_ACTCC</name>
<dbReference type="Proteomes" id="UP000241394">
    <property type="component" value="Chromosome LG16"/>
</dbReference>
<dbReference type="EMBL" id="NKQK01000016">
    <property type="protein sequence ID" value="PSS08074.1"/>
    <property type="molecule type" value="Genomic_DNA"/>
</dbReference>
<reference evidence="5" key="2">
    <citation type="journal article" date="2018" name="BMC Genomics">
        <title>A manually annotated Actinidia chinensis var. chinensis (kiwifruit) genome highlights the challenges associated with draft genomes and gene prediction in plants.</title>
        <authorList>
            <person name="Pilkington S.M."/>
            <person name="Crowhurst R."/>
            <person name="Hilario E."/>
            <person name="Nardozza S."/>
            <person name="Fraser L."/>
            <person name="Peng Y."/>
            <person name="Gunaseelan K."/>
            <person name="Simpson R."/>
            <person name="Tahir J."/>
            <person name="Deroles S.C."/>
            <person name="Templeton K."/>
            <person name="Luo Z."/>
            <person name="Davy M."/>
            <person name="Cheng C."/>
            <person name="McNeilage M."/>
            <person name="Scaglione D."/>
            <person name="Liu Y."/>
            <person name="Zhang Q."/>
            <person name="Datson P."/>
            <person name="De Silva N."/>
            <person name="Gardiner S.E."/>
            <person name="Bassett H."/>
            <person name="Chagne D."/>
            <person name="McCallum J."/>
            <person name="Dzierzon H."/>
            <person name="Deng C."/>
            <person name="Wang Y.Y."/>
            <person name="Barron L."/>
            <person name="Manako K."/>
            <person name="Bowen J."/>
            <person name="Foster T.M."/>
            <person name="Erridge Z.A."/>
            <person name="Tiffin H."/>
            <person name="Waite C.N."/>
            <person name="Davies K.M."/>
            <person name="Grierson E.P."/>
            <person name="Laing W.A."/>
            <person name="Kirk R."/>
            <person name="Chen X."/>
            <person name="Wood M."/>
            <person name="Montefiori M."/>
            <person name="Brummell D.A."/>
            <person name="Schwinn K.E."/>
            <person name="Catanach A."/>
            <person name="Fullerton C."/>
            <person name="Li D."/>
            <person name="Meiyalaghan S."/>
            <person name="Nieuwenhuizen N."/>
            <person name="Read N."/>
            <person name="Prakash R."/>
            <person name="Hunter D."/>
            <person name="Zhang H."/>
            <person name="McKenzie M."/>
            <person name="Knabel M."/>
            <person name="Harris A."/>
            <person name="Allan A.C."/>
            <person name="Gleave A."/>
            <person name="Chen A."/>
            <person name="Janssen B.J."/>
            <person name="Plunkett B."/>
            <person name="Ampomah-Dwamena C."/>
            <person name="Voogd C."/>
            <person name="Leif D."/>
            <person name="Lafferty D."/>
            <person name="Souleyre E.J.F."/>
            <person name="Varkonyi-Gasic E."/>
            <person name="Gambi F."/>
            <person name="Hanley J."/>
            <person name="Yao J.L."/>
            <person name="Cheung J."/>
            <person name="David K.M."/>
            <person name="Warren B."/>
            <person name="Marsh K."/>
            <person name="Snowden K.C."/>
            <person name="Lin-Wang K."/>
            <person name="Brian L."/>
            <person name="Martinez-Sanchez M."/>
            <person name="Wang M."/>
            <person name="Ileperuma N."/>
            <person name="Macnee N."/>
            <person name="Campin R."/>
            <person name="McAtee P."/>
            <person name="Drummond R.S.M."/>
            <person name="Espley R.V."/>
            <person name="Ireland H.S."/>
            <person name="Wu R."/>
            <person name="Atkinson R.G."/>
            <person name="Karunairetnam S."/>
            <person name="Bulley S."/>
            <person name="Chunkath S."/>
            <person name="Hanley Z."/>
            <person name="Storey R."/>
            <person name="Thrimawithana A.H."/>
            <person name="Thomson S."/>
            <person name="David C."/>
            <person name="Testolin R."/>
            <person name="Huang H."/>
            <person name="Hellens R.P."/>
            <person name="Schaffer R.J."/>
        </authorList>
    </citation>
    <scope>NUCLEOTIDE SEQUENCE [LARGE SCALE GENOMIC DNA]</scope>
    <source>
        <strain evidence="5">cv. Red5</strain>
    </source>
</reference>
<evidence type="ECO:0000256" key="2">
    <source>
        <dbReference type="SAM" id="MobiDB-lite"/>
    </source>
</evidence>
<reference evidence="4 5" key="1">
    <citation type="submission" date="2017-07" db="EMBL/GenBank/DDBJ databases">
        <title>An improved, manually edited Actinidia chinensis var. chinensis (kiwifruit) genome highlights the challenges associated with draft genomes and gene prediction in plants.</title>
        <authorList>
            <person name="Pilkington S."/>
            <person name="Crowhurst R."/>
            <person name="Hilario E."/>
            <person name="Nardozza S."/>
            <person name="Fraser L."/>
            <person name="Peng Y."/>
            <person name="Gunaseelan K."/>
            <person name="Simpson R."/>
            <person name="Tahir J."/>
            <person name="Deroles S."/>
            <person name="Templeton K."/>
            <person name="Luo Z."/>
            <person name="Davy M."/>
            <person name="Cheng C."/>
            <person name="Mcneilage M."/>
            <person name="Scaglione D."/>
            <person name="Liu Y."/>
            <person name="Zhang Q."/>
            <person name="Datson P."/>
            <person name="De Silva N."/>
            <person name="Gardiner S."/>
            <person name="Bassett H."/>
            <person name="Chagne D."/>
            <person name="Mccallum J."/>
            <person name="Dzierzon H."/>
            <person name="Deng C."/>
            <person name="Wang Y.-Y."/>
            <person name="Barron N."/>
            <person name="Manako K."/>
            <person name="Bowen J."/>
            <person name="Foster T."/>
            <person name="Erridge Z."/>
            <person name="Tiffin H."/>
            <person name="Waite C."/>
            <person name="Davies K."/>
            <person name="Grierson E."/>
            <person name="Laing W."/>
            <person name="Kirk R."/>
            <person name="Chen X."/>
            <person name="Wood M."/>
            <person name="Montefiori M."/>
            <person name="Brummell D."/>
            <person name="Schwinn K."/>
            <person name="Catanach A."/>
            <person name="Fullerton C."/>
            <person name="Li D."/>
            <person name="Meiyalaghan S."/>
            <person name="Nieuwenhuizen N."/>
            <person name="Read N."/>
            <person name="Prakash R."/>
            <person name="Hunter D."/>
            <person name="Zhang H."/>
            <person name="Mckenzie M."/>
            <person name="Knabel M."/>
            <person name="Harris A."/>
            <person name="Allan A."/>
            <person name="Chen A."/>
            <person name="Janssen B."/>
            <person name="Plunkett B."/>
            <person name="Dwamena C."/>
            <person name="Voogd C."/>
            <person name="Leif D."/>
            <person name="Lafferty D."/>
            <person name="Souleyre E."/>
            <person name="Varkonyi-Gasic E."/>
            <person name="Gambi F."/>
            <person name="Hanley J."/>
            <person name="Yao J.-L."/>
            <person name="Cheung J."/>
            <person name="David K."/>
            <person name="Warren B."/>
            <person name="Marsh K."/>
            <person name="Snowden K."/>
            <person name="Lin-Wang K."/>
            <person name="Brian L."/>
            <person name="Martinez-Sanchez M."/>
            <person name="Wang M."/>
            <person name="Ileperuma N."/>
            <person name="Macnee N."/>
            <person name="Campin R."/>
            <person name="Mcatee P."/>
            <person name="Drummond R."/>
            <person name="Espley R."/>
            <person name="Ireland H."/>
            <person name="Wu R."/>
            <person name="Atkinson R."/>
            <person name="Karunairetnam S."/>
            <person name="Bulley S."/>
            <person name="Chunkath S."/>
            <person name="Hanley Z."/>
            <person name="Storey R."/>
            <person name="Thrimawithana A."/>
            <person name="Thomson S."/>
            <person name="David C."/>
            <person name="Testolin R."/>
        </authorList>
    </citation>
    <scope>NUCLEOTIDE SEQUENCE [LARGE SCALE GENOMIC DNA]</scope>
    <source>
        <strain evidence="5">cv. Red5</strain>
        <tissue evidence="4">Young leaf</tissue>
    </source>
</reference>
<sequence length="513" mass="56894">MADETPQIPPFEESSPLGRLPEVEVPSSPATELNTMTQGDLDRLRETYFFLMGVQMRISKKGETVLYASAGDVAFYEAALPAGLRFPMHPTIKWILNFYDICPAQLSPNAWKNIISMLVIWQFYQRHLSLNEFRCLYALLKGPGSESGWLYFKARPNKNILKRRFFFVSRDDWEFHPSIPCEEGAVRVLRSWGAPGKQCNKVSILYQTEDERFCQVFEKMGGGHFKISVILNSRPFRKYFAPDRVEMSLNGSDKAEGDIRGEAEGDIGGVTIASVGDATMSKRIKLSKLTKVVVEKAATSSSTGMVISKASEMASKNRALDDGPKGKQVVPLLEAKKIKVGSVAHVAPARPPVIPDEGSSARLVLGEALVPKASMMASAAIVKKILAGIILPTDKEKGALTEEKAKRKKAAEEVEAKNNEVAGLKARVAALEKSQNLAKRRIIAVFKESNDFQEAVMGLASSYFSDCFNFCKRQLGHQYPNLGIDLEDIEMDRDFLVQEEANRGEDEDGVEEK</sequence>
<feature type="coiled-coil region" evidence="1">
    <location>
        <begin position="400"/>
        <end position="434"/>
    </location>
</feature>
<evidence type="ECO:0000256" key="1">
    <source>
        <dbReference type="SAM" id="Coils"/>
    </source>
</evidence>
<evidence type="ECO:0000259" key="3">
    <source>
        <dbReference type="Pfam" id="PF04195"/>
    </source>
</evidence>
<gene>
    <name evidence="4" type="ORF">CEY00_Acc18438</name>
</gene>
<organism evidence="4 5">
    <name type="scientific">Actinidia chinensis var. chinensis</name>
    <name type="common">Chinese soft-hair kiwi</name>
    <dbReference type="NCBI Taxonomy" id="1590841"/>
    <lineage>
        <taxon>Eukaryota</taxon>
        <taxon>Viridiplantae</taxon>
        <taxon>Streptophyta</taxon>
        <taxon>Embryophyta</taxon>
        <taxon>Tracheophyta</taxon>
        <taxon>Spermatophyta</taxon>
        <taxon>Magnoliopsida</taxon>
        <taxon>eudicotyledons</taxon>
        <taxon>Gunneridae</taxon>
        <taxon>Pentapetalae</taxon>
        <taxon>asterids</taxon>
        <taxon>Ericales</taxon>
        <taxon>Actinidiaceae</taxon>
        <taxon>Actinidia</taxon>
    </lineage>
</organism>
<dbReference type="InParanoid" id="A0A2R6QHJ2"/>
<dbReference type="PANTHER" id="PTHR31099:SF28">
    <property type="entry name" value="F5J5.12"/>
    <property type="match status" value="1"/>
</dbReference>
<dbReference type="Gramene" id="PSS08074">
    <property type="protein sequence ID" value="PSS08074"/>
    <property type="gene ID" value="CEY00_Acc18438"/>
</dbReference>
<feature type="domain" description="Transposase (putative) gypsy type" evidence="3">
    <location>
        <begin position="76"/>
        <end position="139"/>
    </location>
</feature>
<comment type="caution">
    <text evidence="4">The sequence shown here is derived from an EMBL/GenBank/DDBJ whole genome shotgun (WGS) entry which is preliminary data.</text>
</comment>
<evidence type="ECO:0000313" key="4">
    <source>
        <dbReference type="EMBL" id="PSS08074.1"/>
    </source>
</evidence>
<proteinExistence type="predicted"/>
<protein>
    <submittedName>
        <fullName evidence="4">Protein naked cuticle 1 like</fullName>
    </submittedName>
</protein>
<dbReference type="Pfam" id="PF04195">
    <property type="entry name" value="Transposase_28"/>
    <property type="match status" value="1"/>
</dbReference>
<dbReference type="AlphaFoldDB" id="A0A2R6QHJ2"/>
<feature type="region of interest" description="Disordered" evidence="2">
    <location>
        <begin position="1"/>
        <end position="36"/>
    </location>
</feature>
<dbReference type="STRING" id="1590841.A0A2R6QHJ2"/>
<keyword evidence="5" id="KW-1185">Reference proteome</keyword>
<dbReference type="OrthoDB" id="1301859at2759"/>
<keyword evidence="1" id="KW-0175">Coiled coil</keyword>
<accession>A0A2R6QHJ2</accession>
<dbReference type="PANTHER" id="PTHR31099">
    <property type="entry name" value="OS06G0165300 PROTEIN"/>
    <property type="match status" value="1"/>
</dbReference>
<dbReference type="OMA" id="TGMPNPN"/>
<evidence type="ECO:0000313" key="5">
    <source>
        <dbReference type="Proteomes" id="UP000241394"/>
    </source>
</evidence>
<dbReference type="InterPro" id="IPR007321">
    <property type="entry name" value="Transposase_28"/>
</dbReference>